<dbReference type="InterPro" id="IPR002159">
    <property type="entry name" value="CD36_fam"/>
</dbReference>
<feature type="transmembrane region" description="Helical" evidence="7">
    <location>
        <begin position="44"/>
        <end position="63"/>
    </location>
</feature>
<evidence type="ECO:0000313" key="10">
    <source>
        <dbReference type="Proteomes" id="UP000790347"/>
    </source>
</evidence>
<gene>
    <name evidence="9" type="primary">scav-3_4</name>
    <name evidence="9" type="ORF">DERF_004382</name>
    <name evidence="8" type="ORF">HUG17_0505</name>
</gene>
<dbReference type="GO" id="GO:0016020">
    <property type="term" value="C:membrane"/>
    <property type="evidence" value="ECO:0007669"/>
    <property type="project" value="UniProtKB-SubCell"/>
</dbReference>
<dbReference type="EMBL" id="ASGP02000002">
    <property type="protein sequence ID" value="KAH9520689.1"/>
    <property type="molecule type" value="Genomic_DNA"/>
</dbReference>
<keyword evidence="6" id="KW-0325">Glycoprotein</keyword>
<reference evidence="8" key="2">
    <citation type="submission" date="2020-06" db="EMBL/GenBank/DDBJ databases">
        <authorList>
            <person name="Ji K."/>
            <person name="Li J."/>
        </authorList>
    </citation>
    <scope>NUCLEOTIDE SEQUENCE</scope>
    <source>
        <strain evidence="8">JKM2019</strain>
        <tissue evidence="8">Whole body</tissue>
    </source>
</reference>
<keyword evidence="3 7" id="KW-0812">Transmembrane</keyword>
<protein>
    <submittedName>
        <fullName evidence="9">CD36</fullName>
    </submittedName>
</protein>
<reference evidence="9" key="4">
    <citation type="journal article" date="2022" name="Res Sq">
        <title>Comparative Genomics Reveals Insights into the Divergent Evolution of Astigmatic Mites and Household Pest Adaptations.</title>
        <authorList>
            <person name="Xiong Q."/>
            <person name="Wan A.T.-Y."/>
            <person name="Liu X.-Y."/>
            <person name="Fung C.S.-H."/>
            <person name="Xiao X."/>
            <person name="Malainual N."/>
            <person name="Hou J."/>
            <person name="Wang L."/>
            <person name="Wang M."/>
            <person name="Yang K."/>
            <person name="Cui Y."/>
            <person name="Leung E."/>
            <person name="Nong W."/>
            <person name="Shin S.-K."/>
            <person name="Au S."/>
            <person name="Jeong K.Y."/>
            <person name="Chew F.T."/>
            <person name="Hui J."/>
            <person name="Leung T.F."/>
            <person name="Tungtrongchitr A."/>
            <person name="Zhong N."/>
            <person name="Liu Z."/>
            <person name="Tsui S."/>
        </authorList>
    </citation>
    <scope>NUCLEOTIDE SEQUENCE</scope>
    <source>
        <strain evidence="9">Derf</strain>
        <tissue evidence="9">Whole organism</tissue>
    </source>
</reference>
<proteinExistence type="inferred from homology"/>
<evidence type="ECO:0000256" key="5">
    <source>
        <dbReference type="ARBA" id="ARBA00023136"/>
    </source>
</evidence>
<evidence type="ECO:0000256" key="3">
    <source>
        <dbReference type="ARBA" id="ARBA00022692"/>
    </source>
</evidence>
<evidence type="ECO:0000256" key="4">
    <source>
        <dbReference type="ARBA" id="ARBA00022989"/>
    </source>
</evidence>
<comment type="caution">
    <text evidence="9">The sequence shown here is derived from an EMBL/GenBank/DDBJ whole genome shotgun (WGS) entry which is preliminary data.</text>
</comment>
<comment type="similarity">
    <text evidence="2">Belongs to the CD36 family.</text>
</comment>
<reference evidence="8" key="3">
    <citation type="journal article" date="2021" name="World Allergy Organ. J.">
        <title>Chromosome-level assembly of Dermatophagoides farinae genome and transcriptome reveals two novel allergens Der f 37 and Der f 39.</title>
        <authorList>
            <person name="Chen J."/>
            <person name="Cai Z."/>
            <person name="Fan D."/>
            <person name="Hu J."/>
            <person name="Hou Y."/>
            <person name="He Y."/>
            <person name="Zhang Z."/>
            <person name="Zhao Z."/>
            <person name="Gao P."/>
            <person name="Hu W."/>
            <person name="Sun J."/>
            <person name="Li J."/>
            <person name="Ji K."/>
        </authorList>
    </citation>
    <scope>NUCLEOTIDE SEQUENCE</scope>
    <source>
        <strain evidence="8">JKM2019</strain>
    </source>
</reference>
<evidence type="ECO:0000256" key="1">
    <source>
        <dbReference type="ARBA" id="ARBA00004370"/>
    </source>
</evidence>
<reference evidence="9" key="1">
    <citation type="submission" date="2013-05" db="EMBL/GenBank/DDBJ databases">
        <authorList>
            <person name="Yim A.K.Y."/>
            <person name="Chan T.F."/>
            <person name="Ji K.M."/>
            <person name="Liu X.Y."/>
            <person name="Zhou J.W."/>
            <person name="Li R.Q."/>
            <person name="Yang K.Y."/>
            <person name="Li J."/>
            <person name="Li M."/>
            <person name="Law P.T.W."/>
            <person name="Wu Y.L."/>
            <person name="Cai Z.L."/>
            <person name="Qin H."/>
            <person name="Bao Y."/>
            <person name="Leung R.K.K."/>
            <person name="Ng P.K.S."/>
            <person name="Zou J."/>
            <person name="Zhong X.J."/>
            <person name="Ran P.X."/>
            <person name="Zhong N.S."/>
            <person name="Liu Z.G."/>
            <person name="Tsui S.K.W."/>
        </authorList>
    </citation>
    <scope>NUCLEOTIDE SEQUENCE</scope>
    <source>
        <strain evidence="9">Derf</strain>
        <tissue evidence="9">Whole organism</tissue>
    </source>
</reference>
<accession>A0A922L5G7</accession>
<evidence type="ECO:0000313" key="8">
    <source>
        <dbReference type="EMBL" id="KAH7644967.1"/>
    </source>
</evidence>
<keyword evidence="4 7" id="KW-1133">Transmembrane helix</keyword>
<organism evidence="9 10">
    <name type="scientific">Dermatophagoides farinae</name>
    <name type="common">American house dust mite</name>
    <dbReference type="NCBI Taxonomy" id="6954"/>
    <lineage>
        <taxon>Eukaryota</taxon>
        <taxon>Metazoa</taxon>
        <taxon>Ecdysozoa</taxon>
        <taxon>Arthropoda</taxon>
        <taxon>Chelicerata</taxon>
        <taxon>Arachnida</taxon>
        <taxon>Acari</taxon>
        <taxon>Acariformes</taxon>
        <taxon>Sarcoptiformes</taxon>
        <taxon>Astigmata</taxon>
        <taxon>Psoroptidia</taxon>
        <taxon>Analgoidea</taxon>
        <taxon>Pyroglyphidae</taxon>
        <taxon>Dermatophagoidinae</taxon>
        <taxon>Dermatophagoides</taxon>
    </lineage>
</organism>
<sequence>MMPNRRRRQEVRPLMNGHVVRDVFDFNHHADDHIHRNRVTKKWILFRIFCVTLILFLTGNYLYQLLDQSYDDVTRCSSENCNEFSIDWSTLVLQKWTNNYVGTSDLIGVHRFYIYNISDIPAFKDRIESIRTHSRPNQRISINEIGPYTFNTRETKKRIEFLFNEKTIKYDQQTSYQFNESASIGSLEQKYWVINNELAVIGPYLSKLFQQLAPHDRQQGLSFQQRALSKTILDIFYSNILVERSVKRILYGPDWNEPVEFDYIHLQRLERLIGLRLVDDFLVKRKDNLPVNVSDEATLQISYILQQFDDQFQHFVQINEFLNLINSAYDNRLDQIPDVNSKFLRTSIGFLNSFQRPQHWLISMEKRNVYPAVIEWNGRRNIDHPQKWCDELLLGSNNEQLLFELNNFIPQLCGTTTLLYDISHNSQANSYICKFRQPRSKISMVQTVMLNVDNYCPRFKQQSSLYEYDGSSCHDYRCVDLANCFGGTRVRSQPLLETGICSDCSYPFSMEKLFKQWQLISDSTFEDQPTDVEFDTTTGLMITKLEHYLLSVGLYLNTIHINPDFIDIDPNEDFFAPMIRNIHVQEMYNPWNSWTIFIIYILKTTIIINAFVMAFIMLTFDLFQTFFLVYETE</sequence>
<evidence type="ECO:0000256" key="6">
    <source>
        <dbReference type="ARBA" id="ARBA00023180"/>
    </source>
</evidence>
<feature type="transmembrane region" description="Helical" evidence="7">
    <location>
        <begin position="594"/>
        <end position="618"/>
    </location>
</feature>
<dbReference type="Pfam" id="PF01130">
    <property type="entry name" value="CD36"/>
    <property type="match status" value="1"/>
</dbReference>
<keyword evidence="5 7" id="KW-0472">Membrane</keyword>
<name>A0A922L5G7_DERFA</name>
<comment type="subcellular location">
    <subcellularLocation>
        <location evidence="1">Membrane</location>
    </subcellularLocation>
</comment>
<dbReference type="Proteomes" id="UP000790347">
    <property type="component" value="Unassembled WGS sequence"/>
</dbReference>
<evidence type="ECO:0000256" key="2">
    <source>
        <dbReference type="ARBA" id="ARBA00010532"/>
    </source>
</evidence>
<evidence type="ECO:0000313" key="9">
    <source>
        <dbReference type="EMBL" id="KAH9520689.1"/>
    </source>
</evidence>
<dbReference type="EMBL" id="SDOV01000001">
    <property type="protein sequence ID" value="KAH7644967.1"/>
    <property type="molecule type" value="Genomic_DNA"/>
</dbReference>
<keyword evidence="10" id="KW-1185">Reference proteome</keyword>
<dbReference type="Proteomes" id="UP000828236">
    <property type="component" value="Unassembled WGS sequence"/>
</dbReference>
<evidence type="ECO:0000256" key="7">
    <source>
        <dbReference type="SAM" id="Phobius"/>
    </source>
</evidence>
<dbReference type="AlphaFoldDB" id="A0A922L5G7"/>